<dbReference type="InterPro" id="IPR043561">
    <property type="entry name" value="LHW-like"/>
</dbReference>
<dbReference type="InterPro" id="IPR011598">
    <property type="entry name" value="bHLH_dom"/>
</dbReference>
<comment type="subcellular location">
    <subcellularLocation>
        <location evidence="1">Nucleus</location>
    </subcellularLocation>
</comment>
<evidence type="ECO:0000256" key="4">
    <source>
        <dbReference type="ARBA" id="ARBA00023242"/>
    </source>
</evidence>
<dbReference type="Pfam" id="PF23176">
    <property type="entry name" value="bHLH_LHW"/>
    <property type="match status" value="1"/>
</dbReference>
<dbReference type="InterPro" id="IPR025610">
    <property type="entry name" value="MYC/MYB_N"/>
</dbReference>
<gene>
    <name evidence="6" type="ORF">V6N11_074284</name>
</gene>
<dbReference type="PANTHER" id="PTHR46196:SF4">
    <property type="entry name" value="TRANSCRIPTION FACTOR LHW"/>
    <property type="match status" value="1"/>
</dbReference>
<name>A0ABR1ZFI5_9ROSI</name>
<accession>A0ABR1ZFI5</accession>
<dbReference type="PANTHER" id="PTHR46196">
    <property type="entry name" value="TRANSCRIPTION FACTOR BHLH155-LIKE ISOFORM X1-RELATED"/>
    <property type="match status" value="1"/>
</dbReference>
<dbReference type="EMBL" id="JBBPBN010001247">
    <property type="protein sequence ID" value="KAK8479090.1"/>
    <property type="molecule type" value="Genomic_DNA"/>
</dbReference>
<keyword evidence="3" id="KW-0804">Transcription</keyword>
<evidence type="ECO:0000256" key="1">
    <source>
        <dbReference type="ARBA" id="ARBA00004123"/>
    </source>
</evidence>
<keyword evidence="4" id="KW-0539">Nucleus</keyword>
<evidence type="ECO:0000256" key="2">
    <source>
        <dbReference type="ARBA" id="ARBA00023015"/>
    </source>
</evidence>
<evidence type="ECO:0000256" key="3">
    <source>
        <dbReference type="ARBA" id="ARBA00023163"/>
    </source>
</evidence>
<protein>
    <recommendedName>
        <fullName evidence="5">BHLH domain-containing protein</fullName>
    </recommendedName>
</protein>
<dbReference type="PROSITE" id="PS50888">
    <property type="entry name" value="BHLH"/>
    <property type="match status" value="1"/>
</dbReference>
<evidence type="ECO:0000259" key="5">
    <source>
        <dbReference type="PROSITE" id="PS50888"/>
    </source>
</evidence>
<keyword evidence="2" id="KW-0805">Transcription regulation</keyword>
<evidence type="ECO:0000313" key="6">
    <source>
        <dbReference type="EMBL" id="KAK8479090.1"/>
    </source>
</evidence>
<comment type="caution">
    <text evidence="6">The sequence shown here is derived from an EMBL/GenBank/DDBJ whole genome shotgun (WGS) entry which is preliminary data.</text>
</comment>
<sequence>MSGLLKEALKSLCDVNNWSYAVFWKFGCQNSKLLTWEEYYYEPLRTSALPCISELRNPELPFGEWEGCWGSETSSQLGSQRWDKVDLLVKKMMTNNRMKIVGQGLVGRAAFTGKHQWILAKDYITDAHPPEVLNEVHLQFSAGMQTVGVIPVLPHGVIQLGSSMSIMENPGFVNEVKTLVLNLGCIPGALLPNNYGRNECGEKIGIPVSSGKSISMDSKSTRADLVPKKESMDSYSFQALDIPVHLANDSMPFCEPFPSAIQDCPMHESENSNSTSLNVKCEGPCVQPPSVDDLFDVLGEDIKSKLLIGKRNNVSAYGPDIKVHNVGEGSLFAPSSSTVFGKVNISNTCSQTTSIYWPRAGSWVEPCHNSRRDISVLTPYAKRDDETTKLNRRRLKPRENPRPRLKDRQMILDRVNELREIVPNGKKCSIDALLGKTVEHMLFLQSITKHADSLKLTGESKIKEDVEGGATWAFEVGSQSMICPVVVEDLNPPRQMLVEMLCEERGFFLEIADLIRGLGLTILKGIMETRRNKIWARFAVEADRDVTRVEIFMSLVHLLEQTAEGGTSSADTMVRHSFPLAASVPATGRGQ</sequence>
<feature type="domain" description="BHLH" evidence="5">
    <location>
        <begin position="395"/>
        <end position="444"/>
    </location>
</feature>
<evidence type="ECO:0000313" key="7">
    <source>
        <dbReference type="Proteomes" id="UP001396334"/>
    </source>
</evidence>
<dbReference type="Proteomes" id="UP001396334">
    <property type="component" value="Unassembled WGS sequence"/>
</dbReference>
<organism evidence="6 7">
    <name type="scientific">Hibiscus sabdariffa</name>
    <name type="common">roselle</name>
    <dbReference type="NCBI Taxonomy" id="183260"/>
    <lineage>
        <taxon>Eukaryota</taxon>
        <taxon>Viridiplantae</taxon>
        <taxon>Streptophyta</taxon>
        <taxon>Embryophyta</taxon>
        <taxon>Tracheophyta</taxon>
        <taxon>Spermatophyta</taxon>
        <taxon>Magnoliopsida</taxon>
        <taxon>eudicotyledons</taxon>
        <taxon>Gunneridae</taxon>
        <taxon>Pentapetalae</taxon>
        <taxon>rosids</taxon>
        <taxon>malvids</taxon>
        <taxon>Malvales</taxon>
        <taxon>Malvaceae</taxon>
        <taxon>Malvoideae</taxon>
        <taxon>Hibiscus</taxon>
    </lineage>
</organism>
<reference evidence="6 7" key="1">
    <citation type="journal article" date="2024" name="G3 (Bethesda)">
        <title>Genome assembly of Hibiscus sabdariffa L. provides insights into metabolisms of medicinal natural products.</title>
        <authorList>
            <person name="Kim T."/>
        </authorList>
    </citation>
    <scope>NUCLEOTIDE SEQUENCE [LARGE SCALE GENOMIC DNA]</scope>
    <source>
        <strain evidence="6">TK-2024</strain>
        <tissue evidence="6">Old leaves</tissue>
    </source>
</reference>
<keyword evidence="7" id="KW-1185">Reference proteome</keyword>
<dbReference type="Pfam" id="PF14215">
    <property type="entry name" value="bHLH-MYC_N"/>
    <property type="match status" value="1"/>
</dbReference>
<proteinExistence type="predicted"/>